<keyword evidence="2" id="KW-1185">Reference proteome</keyword>
<evidence type="ECO:0000313" key="1">
    <source>
        <dbReference type="EMBL" id="KAF5875123.1"/>
    </source>
</evidence>
<proteinExistence type="predicted"/>
<dbReference type="EMBL" id="JABFCT010000006">
    <property type="protein sequence ID" value="KAF5875123.1"/>
    <property type="molecule type" value="Genomic_DNA"/>
</dbReference>
<organism evidence="1 2">
    <name type="scientific">Botrytis fragariae</name>
    <dbReference type="NCBI Taxonomy" id="1964551"/>
    <lineage>
        <taxon>Eukaryota</taxon>
        <taxon>Fungi</taxon>
        <taxon>Dikarya</taxon>
        <taxon>Ascomycota</taxon>
        <taxon>Pezizomycotina</taxon>
        <taxon>Leotiomycetes</taxon>
        <taxon>Helotiales</taxon>
        <taxon>Sclerotiniaceae</taxon>
        <taxon>Botrytis</taxon>
    </lineage>
</organism>
<dbReference type="Proteomes" id="UP000531561">
    <property type="component" value="Unassembled WGS sequence"/>
</dbReference>
<protein>
    <submittedName>
        <fullName evidence="1">Uncharacterized protein</fullName>
    </submittedName>
</protein>
<sequence length="71" mass="8151">MPMPWTINIPESKFLTIYRKVDRNLPYVIVLVLLGSLLLQKVFPLDKSTANSLHNSHIALTACLCHYVSRR</sequence>
<evidence type="ECO:0000313" key="2">
    <source>
        <dbReference type="Proteomes" id="UP000531561"/>
    </source>
</evidence>
<dbReference type="RefSeq" id="XP_037194069.1">
    <property type="nucleotide sequence ID" value="XM_037333982.1"/>
</dbReference>
<reference evidence="1 2" key="1">
    <citation type="journal article" date="2020" name="Phytopathology">
        <title>A high-quality genome resource of Botrytis fragariae, a new and rapidly spreading fungal pathogen causing strawberry gray mold in the U.S.A.</title>
        <authorList>
            <person name="Wu Y."/>
            <person name="Saski C.A."/>
            <person name="Schnabel G."/>
            <person name="Xiao S."/>
            <person name="Hu M."/>
        </authorList>
    </citation>
    <scope>NUCLEOTIDE SEQUENCE [LARGE SCALE GENOMIC DNA]</scope>
    <source>
        <strain evidence="1 2">BVB16</strain>
    </source>
</reference>
<accession>A0A8H6AWK9</accession>
<dbReference type="AlphaFoldDB" id="A0A8H6AWK9"/>
<gene>
    <name evidence="1" type="ORF">Bfra_003576</name>
</gene>
<comment type="caution">
    <text evidence="1">The sequence shown here is derived from an EMBL/GenBank/DDBJ whole genome shotgun (WGS) entry which is preliminary data.</text>
</comment>
<name>A0A8H6AWK9_9HELO</name>
<dbReference type="GeneID" id="59257674"/>